<dbReference type="PROSITE" id="PS50082">
    <property type="entry name" value="WD_REPEATS_2"/>
    <property type="match status" value="6"/>
</dbReference>
<dbReference type="InterPro" id="IPR015943">
    <property type="entry name" value="WD40/YVTN_repeat-like_dom_sf"/>
</dbReference>
<keyword evidence="1 3" id="KW-0853">WD repeat</keyword>
<dbReference type="Gene3D" id="2.130.10.10">
    <property type="entry name" value="YVTN repeat-like/Quinoprotein amine dehydrogenase"/>
    <property type="match status" value="2"/>
</dbReference>
<dbReference type="InterPro" id="IPR019775">
    <property type="entry name" value="WD40_repeat_CS"/>
</dbReference>
<protein>
    <submittedName>
        <fullName evidence="6">Mitochondrial division protein 1</fullName>
    </submittedName>
</protein>
<feature type="repeat" description="WD" evidence="3">
    <location>
        <begin position="546"/>
        <end position="585"/>
    </location>
</feature>
<feature type="repeat" description="WD" evidence="3">
    <location>
        <begin position="523"/>
        <end position="545"/>
    </location>
</feature>
<dbReference type="STRING" id="425264.A0A3G2S5E8"/>
<evidence type="ECO:0000256" key="4">
    <source>
        <dbReference type="SAM" id="Coils"/>
    </source>
</evidence>
<dbReference type="VEuPathDB" id="FungiDB:DNF11_1619"/>
<organism evidence="6 7">
    <name type="scientific">Malassezia restricta (strain ATCC 96810 / NBRC 103918 / CBS 7877)</name>
    <name type="common">Seborrheic dermatitis infection agent</name>
    <dbReference type="NCBI Taxonomy" id="425264"/>
    <lineage>
        <taxon>Eukaryota</taxon>
        <taxon>Fungi</taxon>
        <taxon>Dikarya</taxon>
        <taxon>Basidiomycota</taxon>
        <taxon>Ustilaginomycotina</taxon>
        <taxon>Malasseziomycetes</taxon>
        <taxon>Malasseziales</taxon>
        <taxon>Malasseziaceae</taxon>
        <taxon>Malassezia</taxon>
    </lineage>
</organism>
<dbReference type="SMART" id="SM00320">
    <property type="entry name" value="WD40"/>
    <property type="match status" value="7"/>
</dbReference>
<keyword evidence="2" id="KW-0677">Repeat</keyword>
<keyword evidence="7" id="KW-1185">Reference proteome</keyword>
<feature type="repeat" description="WD" evidence="3">
    <location>
        <begin position="355"/>
        <end position="394"/>
    </location>
</feature>
<dbReference type="PANTHER" id="PTHR22847:SF637">
    <property type="entry name" value="WD REPEAT DOMAIN 5B"/>
    <property type="match status" value="1"/>
</dbReference>
<sequence length="657" mass="72457">MAKTQAPESAGGASFDPEPGRLLSDMAPQLMTPAMMNAIARVSLQTNSMTTARDPFPLQRSILLLAPRFSMENPARSLARITHSIWQFSGIGKSSESKGRKRERTPITSMDVGVLEESQRILANADIDLDASLDTSILDENASDVDGVPVSLFRGYEATVPHVSSGKARRRQIQASEATRRRKQPQNLLSLHELEAQDNEMLSERRNLEIRRALYHAEIVNIDAKIAALEATKASLQQKLLNVREEELELDDERQGVSELLELQRHRKAMPGGRGLDASTVVPCAGGSRWRKRPVFLPSEHDELPSGTAFMSMPLEAGPVTALDFSEPYGTLISAALDDAVRVWDLSTGEDVGRLRGHTDTVKCLQVEDELCVTGSLDSTLRVWDLTRVDAFEAACQARMQGQEPPDESPDPCVRALEGHSRGITALYFDQKSLVSGAADKTLRQWDLETSQCVQTMDILWAMSNPSTSVDLRVPSSTAALDPLHGANQYTGPFSYPQPPYEDGTWEMYTDFVGGIQFWGYALASGSGDGGVRLWDLRTGQAHRTLLGHTAPVTCLQFDDTHILTGSLDKTIRIWDLRTGHVWETLHYDYPVTALQFDSRKIVAAAGARGVDVYNRTSEKHSALAINGHTAPAERLRYMDRYAVTGGRDSCVKVWSL</sequence>
<dbReference type="PRINTS" id="PR00320">
    <property type="entry name" value="GPROTEINBRPT"/>
</dbReference>
<dbReference type="Pfam" id="PF00400">
    <property type="entry name" value="WD40"/>
    <property type="match status" value="4"/>
</dbReference>
<name>A0A3G2S5E8_MALR7</name>
<evidence type="ECO:0000313" key="7">
    <source>
        <dbReference type="Proteomes" id="UP000269793"/>
    </source>
</evidence>
<dbReference type="PROSITE" id="PS00678">
    <property type="entry name" value="WD_REPEATS_1"/>
    <property type="match status" value="4"/>
</dbReference>
<dbReference type="Gene3D" id="6.10.280.220">
    <property type="match status" value="1"/>
</dbReference>
<dbReference type="Proteomes" id="UP000269793">
    <property type="component" value="Chromosome III"/>
</dbReference>
<feature type="coiled-coil region" evidence="4">
    <location>
        <begin position="191"/>
        <end position="253"/>
    </location>
</feature>
<evidence type="ECO:0000256" key="5">
    <source>
        <dbReference type="SAM" id="MobiDB-lite"/>
    </source>
</evidence>
<dbReference type="OrthoDB" id="496at2759"/>
<feature type="repeat" description="WD" evidence="3">
    <location>
        <begin position="626"/>
        <end position="657"/>
    </location>
</feature>
<feature type="repeat" description="WD" evidence="3">
    <location>
        <begin position="313"/>
        <end position="354"/>
    </location>
</feature>
<dbReference type="AlphaFoldDB" id="A0A3G2S5E8"/>
<dbReference type="SUPFAM" id="SSF50978">
    <property type="entry name" value="WD40 repeat-like"/>
    <property type="match status" value="1"/>
</dbReference>
<evidence type="ECO:0000313" key="6">
    <source>
        <dbReference type="EMBL" id="AYO42569.1"/>
    </source>
</evidence>
<proteinExistence type="predicted"/>
<feature type="region of interest" description="Disordered" evidence="5">
    <location>
        <begin position="163"/>
        <end position="189"/>
    </location>
</feature>
<evidence type="ECO:0000256" key="3">
    <source>
        <dbReference type="PROSITE-ProRule" id="PRU00221"/>
    </source>
</evidence>
<dbReference type="InterPro" id="IPR036322">
    <property type="entry name" value="WD40_repeat_dom_sf"/>
</dbReference>
<feature type="region of interest" description="Disordered" evidence="5">
    <location>
        <begin position="1"/>
        <end position="23"/>
    </location>
</feature>
<dbReference type="InterPro" id="IPR001680">
    <property type="entry name" value="WD40_rpt"/>
</dbReference>
<feature type="repeat" description="WD" evidence="3">
    <location>
        <begin position="417"/>
        <end position="456"/>
    </location>
</feature>
<dbReference type="CDD" id="cd00200">
    <property type="entry name" value="WD40"/>
    <property type="match status" value="1"/>
</dbReference>
<dbReference type="PANTHER" id="PTHR22847">
    <property type="entry name" value="WD40 REPEAT PROTEIN"/>
    <property type="match status" value="1"/>
</dbReference>
<reference evidence="6 7" key="1">
    <citation type="submission" date="2018-10" db="EMBL/GenBank/DDBJ databases">
        <title>Complete genome sequence of Malassezia restricta CBS 7877.</title>
        <authorList>
            <person name="Morand S.C."/>
            <person name="Bertignac M."/>
            <person name="Iltis A."/>
            <person name="Kolder I."/>
            <person name="Pirovano W."/>
            <person name="Jourdain R."/>
            <person name="Clavaud C."/>
        </authorList>
    </citation>
    <scope>NUCLEOTIDE SEQUENCE [LARGE SCALE GENOMIC DNA]</scope>
    <source>
        <strain evidence="6 7">CBS 7877</strain>
    </source>
</reference>
<dbReference type="GO" id="GO:1990234">
    <property type="term" value="C:transferase complex"/>
    <property type="evidence" value="ECO:0007669"/>
    <property type="project" value="UniProtKB-ARBA"/>
</dbReference>
<dbReference type="PROSITE" id="PS50294">
    <property type="entry name" value="WD_REPEATS_REGION"/>
    <property type="match status" value="5"/>
</dbReference>
<keyword evidence="4" id="KW-0175">Coiled coil</keyword>
<accession>A0A3G2S5E8</accession>
<evidence type="ECO:0000256" key="1">
    <source>
        <dbReference type="ARBA" id="ARBA00022574"/>
    </source>
</evidence>
<evidence type="ECO:0000256" key="2">
    <source>
        <dbReference type="ARBA" id="ARBA00022737"/>
    </source>
</evidence>
<dbReference type="InterPro" id="IPR020472">
    <property type="entry name" value="WD40_PAC1"/>
</dbReference>
<dbReference type="EMBL" id="CP033150">
    <property type="protein sequence ID" value="AYO42569.1"/>
    <property type="molecule type" value="Genomic_DNA"/>
</dbReference>
<gene>
    <name evidence="6" type="primary">MDV1</name>
    <name evidence="6" type="ORF">DNF11_1619</name>
</gene>